<reference evidence="2" key="1">
    <citation type="journal article" date="2019" name="MBio">
        <title>Comparative genomics for the elucidation of multidrug resistance (MDR) in Candida lusitaniae.</title>
        <authorList>
            <person name="Kannan A."/>
            <person name="Asner S.A."/>
            <person name="Trachsel E."/>
            <person name="Kelly S."/>
            <person name="Parker J."/>
            <person name="Sanglard D."/>
        </authorList>
    </citation>
    <scope>NUCLEOTIDE SEQUENCE [LARGE SCALE GENOMIC DNA]</scope>
    <source>
        <strain evidence="2">P1</strain>
    </source>
</reference>
<sequence length="724" mass="84288">MNLPWKDKKWEWVKNSVTQILVLNRRNRSIWIRANYCYVNLLQASPNSRQIYREEGTTNIRISGDKSMNLSSIIVTTLATKIVVDSYITILFIVIYSGKECSKQINQSRNQCANPMRIHFYCSIIIACTAIYVSYGYYTTERGITVLDIESFSQNRHPLTRKSFIPWPFWDNHSFLHDNGWDQELARLSVEYDSRFVPALWLAFLMSDFGANVSLPFSWATYLGLPSKLDNWNDLVTLNYRNSEPIHAPEGFPDVKISGPLDKPFSEASRRSIGASYLMYTAPYPRTVTLLGMGPLQGEERLPLILPILDLERGSQKNDLQLLVQMYWAQYAESTIDLQSMADTLRQRWESMADCTARKHPYVFSANVSAPTDTSAFEVAGPISDNGFKYFHEALLETGPHGFHFDWRFFQRERYSQYEHQEIMHRLSKAWLRYSRQMGIVSWLAHGSLLGWSWNGLNMPWDDDLDVQVSFQSLVSLARYNQTLVVDLTDDTTFSGGHSYFLDVNPHFTNRSHGDGENAIDARFIDVDSGMYVDITALSIGQDFNAAEKTDAFHQIVDPEYLHTMASIGEIQASEFEKYQEDLREKETALWNNKSLMNCKDNHYYNIEELVPLQGTYFEGERAFVPHEWKKILNREFKHGLRDQEYGEWTFRPYLGIWVPRKICKGDYHGKRCKHAETIAESKLTQPMRHRKGKFNKAFRNQSRADPWLMRRNKRLWKLESDKR</sequence>
<gene>
    <name evidence="1" type="ORF">EJF14_70028</name>
</gene>
<proteinExistence type="predicted"/>
<keyword evidence="2" id="KW-1185">Reference proteome</keyword>
<dbReference type="Proteomes" id="UP000326582">
    <property type="component" value="Chromosome 7"/>
</dbReference>
<evidence type="ECO:0000313" key="2">
    <source>
        <dbReference type="Proteomes" id="UP000326582"/>
    </source>
</evidence>
<name>A0ACD0WR61_CLALS</name>
<organism evidence="1 2">
    <name type="scientific">Clavispora lusitaniae</name>
    <name type="common">Candida lusitaniae</name>
    <dbReference type="NCBI Taxonomy" id="36911"/>
    <lineage>
        <taxon>Eukaryota</taxon>
        <taxon>Fungi</taxon>
        <taxon>Dikarya</taxon>
        <taxon>Ascomycota</taxon>
        <taxon>Saccharomycotina</taxon>
        <taxon>Pichiomycetes</taxon>
        <taxon>Metschnikowiaceae</taxon>
        <taxon>Clavispora</taxon>
    </lineage>
</organism>
<dbReference type="EMBL" id="CP038490">
    <property type="protein sequence ID" value="QFZ29967.1"/>
    <property type="molecule type" value="Genomic_DNA"/>
</dbReference>
<evidence type="ECO:0000313" key="1">
    <source>
        <dbReference type="EMBL" id="QFZ29967.1"/>
    </source>
</evidence>
<accession>A0ACD0WR61</accession>
<protein>
    <submittedName>
        <fullName evidence="1">Uncharacterized protein</fullName>
    </submittedName>
</protein>